<keyword evidence="2" id="KW-1185">Reference proteome</keyword>
<evidence type="ECO:0000313" key="2">
    <source>
        <dbReference type="Proteomes" id="UP001283361"/>
    </source>
</evidence>
<dbReference type="AlphaFoldDB" id="A0AAE1E1J5"/>
<sequence>MDLASHTHGPLDCDGERLLCNTSCFGKYRKAWWSWDRALALLPNYSPNPSQTLDCDVWRFFTRIPFVQLWNPPTPPYCLTKYPVAIWSLMTNDAVSPSVTSCIHYSRLLRGQGDVQSSAVNPPFVTGMSRSTLYQAHKSPDFLSGVVSNDSLSAWGSNS</sequence>
<comment type="caution">
    <text evidence="1">The sequence shown here is derived from an EMBL/GenBank/DDBJ whole genome shotgun (WGS) entry which is preliminary data.</text>
</comment>
<proteinExistence type="predicted"/>
<name>A0AAE1E1J5_9GAST</name>
<protein>
    <submittedName>
        <fullName evidence="1">Uncharacterized protein</fullName>
    </submittedName>
</protein>
<dbReference type="EMBL" id="JAWDGP010001500">
    <property type="protein sequence ID" value="KAK3790904.1"/>
    <property type="molecule type" value="Genomic_DNA"/>
</dbReference>
<organism evidence="1 2">
    <name type="scientific">Elysia crispata</name>
    <name type="common">lettuce slug</name>
    <dbReference type="NCBI Taxonomy" id="231223"/>
    <lineage>
        <taxon>Eukaryota</taxon>
        <taxon>Metazoa</taxon>
        <taxon>Spiralia</taxon>
        <taxon>Lophotrochozoa</taxon>
        <taxon>Mollusca</taxon>
        <taxon>Gastropoda</taxon>
        <taxon>Heterobranchia</taxon>
        <taxon>Euthyneura</taxon>
        <taxon>Panpulmonata</taxon>
        <taxon>Sacoglossa</taxon>
        <taxon>Placobranchoidea</taxon>
        <taxon>Plakobranchidae</taxon>
        <taxon>Elysia</taxon>
    </lineage>
</organism>
<reference evidence="1" key="1">
    <citation type="journal article" date="2023" name="G3 (Bethesda)">
        <title>A reference genome for the long-term kleptoplast-retaining sea slug Elysia crispata morphotype clarki.</title>
        <authorList>
            <person name="Eastman K.E."/>
            <person name="Pendleton A.L."/>
            <person name="Shaikh M.A."/>
            <person name="Suttiyut T."/>
            <person name="Ogas R."/>
            <person name="Tomko P."/>
            <person name="Gavelis G."/>
            <person name="Widhalm J.R."/>
            <person name="Wisecaver J.H."/>
        </authorList>
    </citation>
    <scope>NUCLEOTIDE SEQUENCE</scope>
    <source>
        <strain evidence="1">ECLA1</strain>
    </source>
</reference>
<dbReference type="Proteomes" id="UP001283361">
    <property type="component" value="Unassembled WGS sequence"/>
</dbReference>
<evidence type="ECO:0000313" key="1">
    <source>
        <dbReference type="EMBL" id="KAK3790904.1"/>
    </source>
</evidence>
<accession>A0AAE1E1J5</accession>
<gene>
    <name evidence="1" type="ORF">RRG08_053228</name>
</gene>